<protein>
    <submittedName>
        <fullName evidence="2">Uncharacterized protein</fullName>
    </submittedName>
</protein>
<dbReference type="Proteomes" id="UP001589575">
    <property type="component" value="Unassembled WGS sequence"/>
</dbReference>
<feature type="compositionally biased region" description="Low complexity" evidence="1">
    <location>
        <begin position="9"/>
        <end position="20"/>
    </location>
</feature>
<accession>A0ABV5G0A6</accession>
<evidence type="ECO:0000313" key="2">
    <source>
        <dbReference type="EMBL" id="MFB9072347.1"/>
    </source>
</evidence>
<feature type="region of interest" description="Disordered" evidence="1">
    <location>
        <begin position="1"/>
        <end position="59"/>
    </location>
</feature>
<evidence type="ECO:0000313" key="3">
    <source>
        <dbReference type="Proteomes" id="UP001589575"/>
    </source>
</evidence>
<feature type="compositionally biased region" description="Pro residues" evidence="1">
    <location>
        <begin position="50"/>
        <end position="59"/>
    </location>
</feature>
<gene>
    <name evidence="2" type="ORF">ACFFX0_14530</name>
</gene>
<proteinExistence type="predicted"/>
<organism evidence="2 3">
    <name type="scientific">Citricoccus parietis</name>
    <dbReference type="NCBI Taxonomy" id="592307"/>
    <lineage>
        <taxon>Bacteria</taxon>
        <taxon>Bacillati</taxon>
        <taxon>Actinomycetota</taxon>
        <taxon>Actinomycetes</taxon>
        <taxon>Micrococcales</taxon>
        <taxon>Micrococcaceae</taxon>
        <taxon>Citricoccus</taxon>
    </lineage>
</organism>
<sequence length="59" mass="6534">MPCSKTAARGTPSRSSPTATSRKRSPPPRESRFQPRWLESSPIWSATSGTPPPWLLTVR</sequence>
<keyword evidence="3" id="KW-1185">Reference proteome</keyword>
<dbReference type="EMBL" id="JBHMFI010000001">
    <property type="protein sequence ID" value="MFB9072347.1"/>
    <property type="molecule type" value="Genomic_DNA"/>
</dbReference>
<reference evidence="2 3" key="1">
    <citation type="submission" date="2024-09" db="EMBL/GenBank/DDBJ databases">
        <authorList>
            <person name="Sun Q."/>
            <person name="Mori K."/>
        </authorList>
    </citation>
    <scope>NUCLEOTIDE SEQUENCE [LARGE SCALE GENOMIC DNA]</scope>
    <source>
        <strain evidence="2 3">CCM 7609</strain>
    </source>
</reference>
<evidence type="ECO:0000256" key="1">
    <source>
        <dbReference type="SAM" id="MobiDB-lite"/>
    </source>
</evidence>
<name>A0ABV5G0A6_9MICC</name>
<comment type="caution">
    <text evidence="2">The sequence shown here is derived from an EMBL/GenBank/DDBJ whole genome shotgun (WGS) entry which is preliminary data.</text>
</comment>